<dbReference type="GO" id="GO:0003677">
    <property type="term" value="F:DNA binding"/>
    <property type="evidence" value="ECO:0007669"/>
    <property type="project" value="InterPro"/>
</dbReference>
<dbReference type="Gene3D" id="1.10.260.40">
    <property type="entry name" value="lambda repressor-like DNA-binding domains"/>
    <property type="match status" value="1"/>
</dbReference>
<gene>
    <name evidence="2" type="ORF">P7H43_01450</name>
</gene>
<dbReference type="InterPro" id="IPR010982">
    <property type="entry name" value="Lambda_DNA-bd_dom_sf"/>
</dbReference>
<evidence type="ECO:0000313" key="2">
    <source>
        <dbReference type="EMBL" id="MDT2809156.1"/>
    </source>
</evidence>
<dbReference type="Pfam" id="PF01381">
    <property type="entry name" value="HTH_3"/>
    <property type="match status" value="1"/>
</dbReference>
<proteinExistence type="predicted"/>
<name>A0AAW8TS72_9ENTE</name>
<accession>A0AAW8TS72</accession>
<dbReference type="SUPFAM" id="SSF47413">
    <property type="entry name" value="lambda repressor-like DNA-binding domains"/>
    <property type="match status" value="1"/>
</dbReference>
<dbReference type="InterPro" id="IPR001387">
    <property type="entry name" value="Cro/C1-type_HTH"/>
</dbReference>
<evidence type="ECO:0000259" key="1">
    <source>
        <dbReference type="PROSITE" id="PS50943"/>
    </source>
</evidence>
<dbReference type="EMBL" id="JARQBJ010000001">
    <property type="protein sequence ID" value="MDT2809156.1"/>
    <property type="molecule type" value="Genomic_DNA"/>
</dbReference>
<dbReference type="Proteomes" id="UP001256711">
    <property type="component" value="Unassembled WGS sequence"/>
</dbReference>
<protein>
    <submittedName>
        <fullName evidence="2">Helix-turn-helix transcriptional regulator</fullName>
    </submittedName>
</protein>
<dbReference type="RefSeq" id="WP_311834882.1">
    <property type="nucleotide sequence ID" value="NZ_JARQBJ010000001.1"/>
</dbReference>
<feature type="domain" description="HTH cro/C1-type" evidence="1">
    <location>
        <begin position="6"/>
        <end position="58"/>
    </location>
</feature>
<dbReference type="AlphaFoldDB" id="A0AAW8TS72"/>
<sequence>MLLDRIKELANERKMTIAELERKVDFGQGSISKWAKQSPSSERLKIVADFFDVSTDYLLDRTDIRKPADSTEDPVEAMLKTVMSSDGKPLTENDRNILRGIIEAYLKNKE</sequence>
<comment type="caution">
    <text evidence="2">The sequence shown here is derived from an EMBL/GenBank/DDBJ whole genome shotgun (WGS) entry which is preliminary data.</text>
</comment>
<evidence type="ECO:0000313" key="3">
    <source>
        <dbReference type="Proteomes" id="UP001256711"/>
    </source>
</evidence>
<dbReference type="PROSITE" id="PS50943">
    <property type="entry name" value="HTH_CROC1"/>
    <property type="match status" value="1"/>
</dbReference>
<dbReference type="CDD" id="cd00093">
    <property type="entry name" value="HTH_XRE"/>
    <property type="match status" value="1"/>
</dbReference>
<organism evidence="2 3">
    <name type="scientific">Enterococcus asini</name>
    <dbReference type="NCBI Taxonomy" id="57732"/>
    <lineage>
        <taxon>Bacteria</taxon>
        <taxon>Bacillati</taxon>
        <taxon>Bacillota</taxon>
        <taxon>Bacilli</taxon>
        <taxon>Lactobacillales</taxon>
        <taxon>Enterococcaceae</taxon>
        <taxon>Enterococcus</taxon>
    </lineage>
</organism>
<reference evidence="2" key="1">
    <citation type="submission" date="2023-03" db="EMBL/GenBank/DDBJ databases">
        <authorList>
            <person name="Shen W."/>
            <person name="Cai J."/>
        </authorList>
    </citation>
    <scope>NUCLEOTIDE SEQUENCE</scope>
    <source>
        <strain evidence="2">B226-2</strain>
    </source>
</reference>
<dbReference type="SMART" id="SM00530">
    <property type="entry name" value="HTH_XRE"/>
    <property type="match status" value="1"/>
</dbReference>